<evidence type="ECO:0000256" key="5">
    <source>
        <dbReference type="ARBA" id="ARBA00022679"/>
    </source>
</evidence>
<keyword evidence="9" id="KW-0472">Membrane</keyword>
<evidence type="ECO:0000256" key="7">
    <source>
        <dbReference type="ARBA" id="ARBA00022777"/>
    </source>
</evidence>
<gene>
    <name evidence="11" type="ORF">GR138_18750</name>
</gene>
<dbReference type="GO" id="GO:0004673">
    <property type="term" value="F:protein histidine kinase activity"/>
    <property type="evidence" value="ECO:0007669"/>
    <property type="project" value="UniProtKB-EC"/>
</dbReference>
<dbReference type="GO" id="GO:0005886">
    <property type="term" value="C:plasma membrane"/>
    <property type="evidence" value="ECO:0007669"/>
    <property type="project" value="TreeGrafter"/>
</dbReference>
<organism evidence="11 12">
    <name type="scientific">Shinella kummerowiae</name>
    <dbReference type="NCBI Taxonomy" id="417745"/>
    <lineage>
        <taxon>Bacteria</taxon>
        <taxon>Pseudomonadati</taxon>
        <taxon>Pseudomonadota</taxon>
        <taxon>Alphaproteobacteria</taxon>
        <taxon>Hyphomicrobiales</taxon>
        <taxon>Rhizobiaceae</taxon>
        <taxon>Shinella</taxon>
    </lineage>
</organism>
<dbReference type="InterPro" id="IPR003594">
    <property type="entry name" value="HATPase_dom"/>
</dbReference>
<evidence type="ECO:0000259" key="10">
    <source>
        <dbReference type="PROSITE" id="PS50109"/>
    </source>
</evidence>
<dbReference type="SMART" id="SM00387">
    <property type="entry name" value="HATPase_c"/>
    <property type="match status" value="1"/>
</dbReference>
<dbReference type="InterPro" id="IPR050428">
    <property type="entry name" value="TCS_sensor_his_kinase"/>
</dbReference>
<feature type="domain" description="Histidine kinase" evidence="10">
    <location>
        <begin position="41"/>
        <end position="121"/>
    </location>
</feature>
<dbReference type="InterPro" id="IPR005467">
    <property type="entry name" value="His_kinase_dom"/>
</dbReference>
<dbReference type="Pfam" id="PF02518">
    <property type="entry name" value="HATPase_c"/>
    <property type="match status" value="1"/>
</dbReference>
<evidence type="ECO:0000256" key="8">
    <source>
        <dbReference type="ARBA" id="ARBA00022989"/>
    </source>
</evidence>
<keyword evidence="12" id="KW-1185">Reference proteome</keyword>
<dbReference type="InterPro" id="IPR036890">
    <property type="entry name" value="HATPase_C_sf"/>
</dbReference>
<evidence type="ECO:0000313" key="11">
    <source>
        <dbReference type="EMBL" id="MXN47240.1"/>
    </source>
</evidence>
<dbReference type="PROSITE" id="PS50109">
    <property type="entry name" value="HIS_KIN"/>
    <property type="match status" value="1"/>
</dbReference>
<dbReference type="PANTHER" id="PTHR45436">
    <property type="entry name" value="SENSOR HISTIDINE KINASE YKOH"/>
    <property type="match status" value="1"/>
</dbReference>
<accession>A0A6N8SK91</accession>
<evidence type="ECO:0000256" key="1">
    <source>
        <dbReference type="ARBA" id="ARBA00000085"/>
    </source>
</evidence>
<dbReference type="Gene3D" id="3.30.565.10">
    <property type="entry name" value="Histidine kinase-like ATPase, C-terminal domain"/>
    <property type="match status" value="1"/>
</dbReference>
<name>A0A6N8SK91_9HYPH</name>
<dbReference type="EMBL" id="WUMK01000007">
    <property type="protein sequence ID" value="MXN47240.1"/>
    <property type="molecule type" value="Genomic_DNA"/>
</dbReference>
<evidence type="ECO:0000313" key="12">
    <source>
        <dbReference type="Proteomes" id="UP000435802"/>
    </source>
</evidence>
<dbReference type="PANTHER" id="PTHR45436:SF5">
    <property type="entry name" value="SENSOR HISTIDINE KINASE TRCS"/>
    <property type="match status" value="1"/>
</dbReference>
<reference evidence="11 12" key="1">
    <citation type="submission" date="2019-12" db="EMBL/GenBank/DDBJ databases">
        <title>Shinella kummerowiae sp. nov., a symbiotic bacterium isolated from root nodules of the herbal legume Kummerowia stipulacea.</title>
        <authorList>
            <person name="Gao J."/>
        </authorList>
    </citation>
    <scope>NUCLEOTIDE SEQUENCE [LARGE SCALE GENOMIC DNA]</scope>
    <source>
        <strain evidence="11 12">CCBAU 25048</strain>
    </source>
</reference>
<evidence type="ECO:0000256" key="9">
    <source>
        <dbReference type="ARBA" id="ARBA00023136"/>
    </source>
</evidence>
<sequence>MRNFMVVSCRYDGFSSRPCQDTEAGGFIPPLLQKKRQRPCDKQEVIISVTDLGKSIPPAEIDRVFEKFYRRGKPEGRSSGPGLGLSTARGFIDAMGGRFHAESPAVKKCGTRIVVRMPALENARAGKTAP</sequence>
<keyword evidence="8" id="KW-1133">Transmembrane helix</keyword>
<proteinExistence type="predicted"/>
<comment type="subcellular location">
    <subcellularLocation>
        <location evidence="2">Membrane</location>
    </subcellularLocation>
</comment>
<dbReference type="InterPro" id="IPR004358">
    <property type="entry name" value="Sig_transdc_His_kin-like_C"/>
</dbReference>
<keyword evidence="6" id="KW-0812">Transmembrane</keyword>
<evidence type="ECO:0000256" key="6">
    <source>
        <dbReference type="ARBA" id="ARBA00022692"/>
    </source>
</evidence>
<comment type="caution">
    <text evidence="11">The sequence shown here is derived from an EMBL/GenBank/DDBJ whole genome shotgun (WGS) entry which is preliminary data.</text>
</comment>
<protein>
    <recommendedName>
        <fullName evidence="3">histidine kinase</fullName>
        <ecNumber evidence="3">2.7.13.3</ecNumber>
    </recommendedName>
</protein>
<evidence type="ECO:0000256" key="4">
    <source>
        <dbReference type="ARBA" id="ARBA00022553"/>
    </source>
</evidence>
<dbReference type="EC" id="2.7.13.3" evidence="3"/>
<evidence type="ECO:0000256" key="2">
    <source>
        <dbReference type="ARBA" id="ARBA00004370"/>
    </source>
</evidence>
<dbReference type="Proteomes" id="UP000435802">
    <property type="component" value="Unassembled WGS sequence"/>
</dbReference>
<keyword evidence="5" id="KW-0808">Transferase</keyword>
<keyword evidence="7" id="KW-0418">Kinase</keyword>
<dbReference type="PRINTS" id="PR00344">
    <property type="entry name" value="BCTRLSENSOR"/>
</dbReference>
<keyword evidence="4" id="KW-0597">Phosphoprotein</keyword>
<dbReference type="GO" id="GO:0000160">
    <property type="term" value="P:phosphorelay signal transduction system"/>
    <property type="evidence" value="ECO:0007669"/>
    <property type="project" value="TreeGrafter"/>
</dbReference>
<dbReference type="AlphaFoldDB" id="A0A6N8SK91"/>
<dbReference type="SUPFAM" id="SSF55874">
    <property type="entry name" value="ATPase domain of HSP90 chaperone/DNA topoisomerase II/histidine kinase"/>
    <property type="match status" value="1"/>
</dbReference>
<dbReference type="OrthoDB" id="9760752at2"/>
<comment type="catalytic activity">
    <reaction evidence="1">
        <text>ATP + protein L-histidine = ADP + protein N-phospho-L-histidine.</text>
        <dbReference type="EC" id="2.7.13.3"/>
    </reaction>
</comment>
<evidence type="ECO:0000256" key="3">
    <source>
        <dbReference type="ARBA" id="ARBA00012438"/>
    </source>
</evidence>